<feature type="signal peptide" evidence="1">
    <location>
        <begin position="1"/>
        <end position="24"/>
    </location>
</feature>
<keyword evidence="1" id="KW-0732">Signal</keyword>
<name>A0AB33JW12_9ACTN</name>
<dbReference type="EMBL" id="AP035881">
    <property type="protein sequence ID" value="BFP45489.1"/>
    <property type="molecule type" value="Genomic_DNA"/>
</dbReference>
<feature type="domain" description="Bacterial phospholipase C C-terminal" evidence="2">
    <location>
        <begin position="9"/>
        <end position="80"/>
    </location>
</feature>
<dbReference type="GO" id="GO:0004629">
    <property type="term" value="F:phospholipase C activity"/>
    <property type="evidence" value="ECO:0007669"/>
    <property type="project" value="InterPro"/>
</dbReference>
<dbReference type="Pfam" id="PF05506">
    <property type="entry name" value="PLipase_C_C"/>
    <property type="match status" value="1"/>
</dbReference>
<feature type="chain" id="PRO_5044219926" description="Bacterial phospholipase C C-terminal domain-containing protein" evidence="1">
    <location>
        <begin position="25"/>
        <end position="83"/>
    </location>
</feature>
<proteinExistence type="predicted"/>
<evidence type="ECO:0000313" key="3">
    <source>
        <dbReference type="EMBL" id="BFP45489.1"/>
    </source>
</evidence>
<dbReference type="AlphaFoldDB" id="A0AB33JW12"/>
<sequence length="83" mass="8678">MAVPVVTAAVAGSALTLTLTNAGATPAYFAATPNDFGTPAQSVRLPPNPTRTLNWLLDQGRYDVTVTAATGTRFTQRYAGTLH</sequence>
<accession>A0AB33JW12</accession>
<protein>
    <recommendedName>
        <fullName evidence="2">Bacterial phospholipase C C-terminal domain-containing protein</fullName>
    </recommendedName>
</protein>
<reference evidence="3" key="1">
    <citation type="submission" date="2024-07" db="EMBL/GenBank/DDBJ databases">
        <title>Complete genome sequences of cellulolytic bacteria, Kitasatospora sp. CMC57 and Streptomyces sp. CMC78, isolated from Japanese agricultural soil.</title>
        <authorList>
            <person name="Hashimoto T."/>
            <person name="Ito M."/>
            <person name="Iwamoto M."/>
            <person name="Fukahori D."/>
            <person name="Shoda T."/>
            <person name="Sakoda M."/>
            <person name="Morohoshi T."/>
            <person name="Mitsuboshi M."/>
            <person name="Nishizawa T."/>
        </authorList>
    </citation>
    <scope>NUCLEOTIDE SEQUENCE</scope>
    <source>
        <strain evidence="3">CMC57</strain>
    </source>
</reference>
<evidence type="ECO:0000259" key="2">
    <source>
        <dbReference type="Pfam" id="PF05506"/>
    </source>
</evidence>
<gene>
    <name evidence="3" type="ORF">KCMC57_18570</name>
</gene>
<evidence type="ECO:0000256" key="1">
    <source>
        <dbReference type="SAM" id="SignalP"/>
    </source>
</evidence>
<organism evidence="3">
    <name type="scientific">Kitasatospora sp. CMC57</name>
    <dbReference type="NCBI Taxonomy" id="3231513"/>
    <lineage>
        <taxon>Bacteria</taxon>
        <taxon>Bacillati</taxon>
        <taxon>Actinomycetota</taxon>
        <taxon>Actinomycetes</taxon>
        <taxon>Kitasatosporales</taxon>
        <taxon>Streptomycetaceae</taxon>
        <taxon>Kitasatospora</taxon>
    </lineage>
</organism>
<dbReference type="InterPro" id="IPR008475">
    <property type="entry name" value="PLipase_C_C"/>
</dbReference>
<dbReference type="GO" id="GO:0016042">
    <property type="term" value="P:lipid catabolic process"/>
    <property type="evidence" value="ECO:0007669"/>
    <property type="project" value="InterPro"/>
</dbReference>